<feature type="region of interest" description="Disordered" evidence="1">
    <location>
        <begin position="165"/>
        <end position="216"/>
    </location>
</feature>
<organism evidence="4 5">
    <name type="scientific">Mycobacterium vicinigordonae</name>
    <dbReference type="NCBI Taxonomy" id="1719132"/>
    <lineage>
        <taxon>Bacteria</taxon>
        <taxon>Bacillati</taxon>
        <taxon>Actinomycetota</taxon>
        <taxon>Actinomycetes</taxon>
        <taxon>Mycobacteriales</taxon>
        <taxon>Mycobacteriaceae</taxon>
        <taxon>Mycobacterium</taxon>
    </lineage>
</organism>
<dbReference type="Proteomes" id="UP000510682">
    <property type="component" value="Chromosome"/>
</dbReference>
<dbReference type="Pfam" id="PF05305">
    <property type="entry name" value="DUF732"/>
    <property type="match status" value="1"/>
</dbReference>
<accession>A0A7D6HZT6</accession>
<reference evidence="4" key="1">
    <citation type="submission" date="2020-07" db="EMBL/GenBank/DDBJ databases">
        <title>Description of Mycobacterium gordonae subsp. intergordonae subsp.nov. and Mycobacterium gordonae subsp. gordonae subsp. nov.</title>
        <authorList>
            <person name="Huang H."/>
        </authorList>
    </citation>
    <scope>NUCLEOTIDE SEQUENCE [LARGE SCALE GENOMIC DNA]</scope>
    <source>
        <strain evidence="4">24T</strain>
    </source>
</reference>
<feature type="signal peptide" evidence="2">
    <location>
        <begin position="1"/>
        <end position="32"/>
    </location>
</feature>
<dbReference type="InterPro" id="IPR007969">
    <property type="entry name" value="DUF732"/>
</dbReference>
<evidence type="ECO:0000256" key="2">
    <source>
        <dbReference type="SAM" id="SignalP"/>
    </source>
</evidence>
<evidence type="ECO:0000313" key="4">
    <source>
        <dbReference type="EMBL" id="QLL08895.1"/>
    </source>
</evidence>
<name>A0A7D6HZT6_9MYCO</name>
<dbReference type="KEGG" id="mgor:H0P51_08360"/>
<feature type="compositionally biased region" description="Gly residues" evidence="1">
    <location>
        <begin position="187"/>
        <end position="200"/>
    </location>
</feature>
<keyword evidence="5" id="KW-1185">Reference proteome</keyword>
<sequence length="216" mass="21321">MFSRITVSAGSFISAILVLIGTATMQSGSASADPSQDDQFLALLSQNGVAALSGVPSLIATAHQICSNLGSGMSAGALVDELVDNANVVTPGADQGRLVRTETRFLAAAVQAYCPNEQGRLAFANPAGWNKPGQRVALASLIKESNPDIPTPPAPGPDVQNVIPPQAVAPHSPTKVAPPVVGPPPGGGGGGGGNGGGSGGIAPMPPMEPGIIALAP</sequence>
<dbReference type="EMBL" id="CP059165">
    <property type="protein sequence ID" value="QLL08895.1"/>
    <property type="molecule type" value="Genomic_DNA"/>
</dbReference>
<protein>
    <submittedName>
        <fullName evidence="4">DUF732 domain-containing protein</fullName>
    </submittedName>
</protein>
<evidence type="ECO:0000313" key="5">
    <source>
        <dbReference type="Proteomes" id="UP000510682"/>
    </source>
</evidence>
<dbReference type="RefSeq" id="WP_180917480.1">
    <property type="nucleotide sequence ID" value="NZ_CP059165.1"/>
</dbReference>
<feature type="domain" description="DUF732" evidence="3">
    <location>
        <begin position="36"/>
        <end position="116"/>
    </location>
</feature>
<evidence type="ECO:0000256" key="1">
    <source>
        <dbReference type="SAM" id="MobiDB-lite"/>
    </source>
</evidence>
<keyword evidence="2" id="KW-0732">Signal</keyword>
<gene>
    <name evidence="4" type="ORF">H0P51_08360</name>
</gene>
<proteinExistence type="predicted"/>
<evidence type="ECO:0000259" key="3">
    <source>
        <dbReference type="Pfam" id="PF05305"/>
    </source>
</evidence>
<feature type="chain" id="PRO_5027962185" evidence="2">
    <location>
        <begin position="33"/>
        <end position="216"/>
    </location>
</feature>
<reference evidence="4" key="2">
    <citation type="submission" date="2020-07" db="EMBL/GenBank/DDBJ databases">
        <authorList>
            <person name="Yu X."/>
        </authorList>
    </citation>
    <scope>NUCLEOTIDE SEQUENCE [LARGE SCALE GENOMIC DNA]</scope>
    <source>
        <strain evidence="4">24T</strain>
    </source>
</reference>
<dbReference type="AlphaFoldDB" id="A0A7D6HZT6"/>